<dbReference type="SUPFAM" id="SSF55447">
    <property type="entry name" value="CO dehydrogenase flavoprotein C-terminal domain-like"/>
    <property type="match status" value="1"/>
</dbReference>
<evidence type="ECO:0000256" key="3">
    <source>
        <dbReference type="ARBA" id="ARBA00023002"/>
    </source>
</evidence>
<dbReference type="PROSITE" id="PS51387">
    <property type="entry name" value="FAD_PCMH"/>
    <property type="match status" value="1"/>
</dbReference>
<keyword evidence="1" id="KW-0285">Flavoprotein</keyword>
<accession>A0A919MJQ9</accession>
<feature type="domain" description="FAD-binding PCMH-type" evidence="4">
    <location>
        <begin position="1"/>
        <end position="170"/>
    </location>
</feature>
<organism evidence="5 6">
    <name type="scientific">Paractinoplanes ferrugineus</name>
    <dbReference type="NCBI Taxonomy" id="113564"/>
    <lineage>
        <taxon>Bacteria</taxon>
        <taxon>Bacillati</taxon>
        <taxon>Actinomycetota</taxon>
        <taxon>Actinomycetes</taxon>
        <taxon>Micromonosporales</taxon>
        <taxon>Micromonosporaceae</taxon>
        <taxon>Paractinoplanes</taxon>
    </lineage>
</organism>
<evidence type="ECO:0000256" key="2">
    <source>
        <dbReference type="ARBA" id="ARBA00022827"/>
    </source>
</evidence>
<sequence length="280" mass="29780">MEYLRATCRDDALAALADGNTSVLAGGQSLVLDLSKGDAEVRRVVDINQVAEFDLLTERDGVLRVAPLVRHRTFESVTVGGPLGELMRLVVRNIGHPPIRARGTMLGSLAYAHPAAEWPALAVALRARFELSGPDGCRTVPADRFYTGPFATVRRPEELLTEARLPTLPPGTGVGYAEDRSGPGIYPEAAAIVAVTMTDGLITAATIGLVNAGPRPVCARAAERSLLGTSFSDAAVNAAAEAAACIDADFGRIAPADRRRRERATWRLTRRALTQAREGC</sequence>
<dbReference type="InterPro" id="IPR036318">
    <property type="entry name" value="FAD-bd_PCMH-like_sf"/>
</dbReference>
<dbReference type="Gene3D" id="3.30.43.10">
    <property type="entry name" value="Uridine Diphospho-n-acetylenolpyruvylglucosamine Reductase, domain 2"/>
    <property type="match status" value="1"/>
</dbReference>
<dbReference type="PANTHER" id="PTHR42659">
    <property type="entry name" value="XANTHINE DEHYDROGENASE SUBUNIT C-RELATED"/>
    <property type="match status" value="1"/>
</dbReference>
<proteinExistence type="predicted"/>
<dbReference type="AlphaFoldDB" id="A0A919MJQ9"/>
<dbReference type="InterPro" id="IPR002346">
    <property type="entry name" value="Mopterin_DH_FAD-bd"/>
</dbReference>
<dbReference type="GO" id="GO:0016491">
    <property type="term" value="F:oxidoreductase activity"/>
    <property type="evidence" value="ECO:0007669"/>
    <property type="project" value="UniProtKB-KW"/>
</dbReference>
<dbReference type="InterPro" id="IPR036683">
    <property type="entry name" value="CO_DH_flav_C_dom_sf"/>
</dbReference>
<dbReference type="SUPFAM" id="SSF56176">
    <property type="entry name" value="FAD-binding/transporter-associated domain-like"/>
    <property type="match status" value="1"/>
</dbReference>
<evidence type="ECO:0000256" key="1">
    <source>
        <dbReference type="ARBA" id="ARBA00022630"/>
    </source>
</evidence>
<dbReference type="Pfam" id="PF00941">
    <property type="entry name" value="FAD_binding_5"/>
    <property type="match status" value="1"/>
</dbReference>
<evidence type="ECO:0000313" key="6">
    <source>
        <dbReference type="Proteomes" id="UP000598174"/>
    </source>
</evidence>
<dbReference type="Gene3D" id="3.30.465.10">
    <property type="match status" value="1"/>
</dbReference>
<keyword evidence="2" id="KW-0274">FAD</keyword>
<dbReference type="InterPro" id="IPR051312">
    <property type="entry name" value="Diverse_Substr_Oxidored"/>
</dbReference>
<reference evidence="5" key="1">
    <citation type="submission" date="2021-01" db="EMBL/GenBank/DDBJ databases">
        <title>Whole genome shotgun sequence of Actinoplanes ferrugineus NBRC 15555.</title>
        <authorList>
            <person name="Komaki H."/>
            <person name="Tamura T."/>
        </authorList>
    </citation>
    <scope>NUCLEOTIDE SEQUENCE</scope>
    <source>
        <strain evidence="5">NBRC 15555</strain>
    </source>
</reference>
<dbReference type="Pfam" id="PF03450">
    <property type="entry name" value="CO_deh_flav_C"/>
    <property type="match status" value="1"/>
</dbReference>
<dbReference type="PANTHER" id="PTHR42659:SF2">
    <property type="entry name" value="XANTHINE DEHYDROGENASE SUBUNIT C-RELATED"/>
    <property type="match status" value="1"/>
</dbReference>
<gene>
    <name evidence="5" type="primary">cutM</name>
    <name evidence="5" type="ORF">Afe05nite_22520</name>
</gene>
<dbReference type="InterPro" id="IPR005107">
    <property type="entry name" value="CO_DH_flav_C"/>
</dbReference>
<dbReference type="Gene3D" id="3.30.390.50">
    <property type="entry name" value="CO dehydrogenase flavoprotein, C-terminal domain"/>
    <property type="match status" value="1"/>
</dbReference>
<dbReference type="EMBL" id="BOMM01000016">
    <property type="protein sequence ID" value="GIE10412.1"/>
    <property type="molecule type" value="Genomic_DNA"/>
</dbReference>
<dbReference type="InterPro" id="IPR016167">
    <property type="entry name" value="FAD-bd_PCMH_sub1"/>
</dbReference>
<dbReference type="RefSeq" id="WP_239117730.1">
    <property type="nucleotide sequence ID" value="NZ_BAAABP010000071.1"/>
</dbReference>
<protein>
    <submittedName>
        <fullName evidence="5">Carbon-monoxide dehydrogenase medium subunit</fullName>
    </submittedName>
</protein>
<name>A0A919MJQ9_9ACTN</name>
<dbReference type="Proteomes" id="UP000598174">
    <property type="component" value="Unassembled WGS sequence"/>
</dbReference>
<evidence type="ECO:0000313" key="5">
    <source>
        <dbReference type="EMBL" id="GIE10412.1"/>
    </source>
</evidence>
<dbReference type="InterPro" id="IPR016166">
    <property type="entry name" value="FAD-bd_PCMH"/>
</dbReference>
<keyword evidence="3" id="KW-0560">Oxidoreductase</keyword>
<keyword evidence="6" id="KW-1185">Reference proteome</keyword>
<evidence type="ECO:0000259" key="4">
    <source>
        <dbReference type="PROSITE" id="PS51387"/>
    </source>
</evidence>
<dbReference type="GO" id="GO:0071949">
    <property type="term" value="F:FAD binding"/>
    <property type="evidence" value="ECO:0007669"/>
    <property type="project" value="InterPro"/>
</dbReference>
<comment type="caution">
    <text evidence="5">The sequence shown here is derived from an EMBL/GenBank/DDBJ whole genome shotgun (WGS) entry which is preliminary data.</text>
</comment>
<dbReference type="InterPro" id="IPR016169">
    <property type="entry name" value="FAD-bd_PCMH_sub2"/>
</dbReference>